<protein>
    <recommendedName>
        <fullName evidence="4">Chromo domain-containing protein</fullName>
    </recommendedName>
</protein>
<dbReference type="Gene3D" id="2.40.50.40">
    <property type="match status" value="1"/>
</dbReference>
<name>A0A6A4GMP3_9AGAR</name>
<evidence type="ECO:0000313" key="2">
    <source>
        <dbReference type="EMBL" id="KAE9387019.1"/>
    </source>
</evidence>
<dbReference type="AlphaFoldDB" id="A0A6A4GMP3"/>
<dbReference type="InterPro" id="IPR016197">
    <property type="entry name" value="Chromo-like_dom_sf"/>
</dbReference>
<evidence type="ECO:0000256" key="1">
    <source>
        <dbReference type="SAM" id="MobiDB-lite"/>
    </source>
</evidence>
<dbReference type="CDD" id="cd00024">
    <property type="entry name" value="CD_CSD"/>
    <property type="match status" value="1"/>
</dbReference>
<dbReference type="EMBL" id="ML769829">
    <property type="protein sequence ID" value="KAE9387019.1"/>
    <property type="molecule type" value="Genomic_DNA"/>
</dbReference>
<reference evidence="2" key="1">
    <citation type="journal article" date="2019" name="Environ. Microbiol.">
        <title>Fungal ecological strategies reflected in gene transcription - a case study of two litter decomposers.</title>
        <authorList>
            <person name="Barbi F."/>
            <person name="Kohler A."/>
            <person name="Barry K."/>
            <person name="Baskaran P."/>
            <person name="Daum C."/>
            <person name="Fauchery L."/>
            <person name="Ihrmark K."/>
            <person name="Kuo A."/>
            <person name="LaButti K."/>
            <person name="Lipzen A."/>
            <person name="Morin E."/>
            <person name="Grigoriev I.V."/>
            <person name="Henrissat B."/>
            <person name="Lindahl B."/>
            <person name="Martin F."/>
        </authorList>
    </citation>
    <scope>NUCLEOTIDE SEQUENCE</scope>
    <source>
        <strain evidence="2">JB14</strain>
    </source>
</reference>
<keyword evidence="3" id="KW-1185">Reference proteome</keyword>
<dbReference type="SUPFAM" id="SSF54160">
    <property type="entry name" value="Chromo domain-like"/>
    <property type="match status" value="1"/>
</dbReference>
<gene>
    <name evidence="2" type="ORF">BT96DRAFT_1005522</name>
</gene>
<dbReference type="Proteomes" id="UP000799118">
    <property type="component" value="Unassembled WGS sequence"/>
</dbReference>
<dbReference type="OrthoDB" id="3059835at2759"/>
<evidence type="ECO:0000313" key="3">
    <source>
        <dbReference type="Proteomes" id="UP000799118"/>
    </source>
</evidence>
<sequence length="375" mass="43039">MADVYEVAFIRKAFIKNGKFHYRIHWAGWKTQDETDEPATSVALYGTLFNKFWFSFIPEEIYKTKRSVSLKQELIKKHLEAESTRLKDSQLYNPGPIGPPPPNGLSTAGTDVESTSLEPPYPDAMVVDPQVLWLPPDRIGQPVDDPELLFKIVVNALASEGIKGYEFYQHLKRDRKDFGQKWFEQQECTICTFETIQTVLTCPTRAVGYCGPCTVRLLLASREEFPAGKLQCPCCRQIGYLISKEWVFAQNEKARDEYKKQYKKEKNWMRKAKAKEEKLAREYEESEIEEESQSEPTKCARVLNIDFQFPMALSGIGTDFAIECISRTSQNAFEARNQFKSNSKRLKNILKRAANTLSHKAIKLLVPGTIIVERL</sequence>
<feature type="region of interest" description="Disordered" evidence="1">
    <location>
        <begin position="89"/>
        <end position="120"/>
    </location>
</feature>
<proteinExistence type="predicted"/>
<feature type="compositionally biased region" description="Polar residues" evidence="1">
    <location>
        <begin position="105"/>
        <end position="117"/>
    </location>
</feature>
<organism evidence="2 3">
    <name type="scientific">Gymnopus androsaceus JB14</name>
    <dbReference type="NCBI Taxonomy" id="1447944"/>
    <lineage>
        <taxon>Eukaryota</taxon>
        <taxon>Fungi</taxon>
        <taxon>Dikarya</taxon>
        <taxon>Basidiomycota</taxon>
        <taxon>Agaricomycotina</taxon>
        <taxon>Agaricomycetes</taxon>
        <taxon>Agaricomycetidae</taxon>
        <taxon>Agaricales</taxon>
        <taxon>Marasmiineae</taxon>
        <taxon>Omphalotaceae</taxon>
        <taxon>Gymnopus</taxon>
    </lineage>
</organism>
<evidence type="ECO:0008006" key="4">
    <source>
        <dbReference type="Google" id="ProtNLM"/>
    </source>
</evidence>
<accession>A0A6A4GMP3</accession>